<name>A0A1I0IW20_9ACTN</name>
<dbReference type="Proteomes" id="UP000199361">
    <property type="component" value="Unassembled WGS sequence"/>
</dbReference>
<dbReference type="EMBL" id="FOHX01000005">
    <property type="protein sequence ID" value="SEU01540.1"/>
    <property type="molecule type" value="Genomic_DNA"/>
</dbReference>
<evidence type="ECO:0000313" key="1">
    <source>
        <dbReference type="EMBL" id="SEU01540.1"/>
    </source>
</evidence>
<accession>A0A1I0IW20</accession>
<dbReference type="RefSeq" id="WP_091082281.1">
    <property type="nucleotide sequence ID" value="NZ_FOHX01000005.1"/>
</dbReference>
<protein>
    <recommendedName>
        <fullName evidence="3">Polyketide cyclase / dehydrase and lipid transport</fullName>
    </recommendedName>
</protein>
<organism evidence="1 2">
    <name type="scientific">Nonomuraea wenchangensis</name>
    <dbReference type="NCBI Taxonomy" id="568860"/>
    <lineage>
        <taxon>Bacteria</taxon>
        <taxon>Bacillati</taxon>
        <taxon>Actinomycetota</taxon>
        <taxon>Actinomycetes</taxon>
        <taxon>Streptosporangiales</taxon>
        <taxon>Streptosporangiaceae</taxon>
        <taxon>Nonomuraea</taxon>
    </lineage>
</organism>
<dbReference type="Gene3D" id="3.30.530.20">
    <property type="match status" value="1"/>
</dbReference>
<dbReference type="STRING" id="568860.SAMN05421811_105236"/>
<dbReference type="OrthoDB" id="3255669at2"/>
<dbReference type="SUPFAM" id="SSF55961">
    <property type="entry name" value="Bet v1-like"/>
    <property type="match status" value="1"/>
</dbReference>
<evidence type="ECO:0000313" key="2">
    <source>
        <dbReference type="Proteomes" id="UP000199361"/>
    </source>
</evidence>
<gene>
    <name evidence="1" type="ORF">SAMN05421811_105236</name>
</gene>
<dbReference type="InterPro" id="IPR023393">
    <property type="entry name" value="START-like_dom_sf"/>
</dbReference>
<sequence length="199" mass="22330">MRGFPNPRWLWWAAVPVAYLLLVRPRLLRWGATREEARAALPGDELVPHPHIVATRAVTIEAPPEAVWPWLAQVVGPDEPFVPEPRKLGVGDLLPAGRGDAGYRVVQAEPERLLVVSTRAFHVTLAWTIALRDLGEGRTRLVSRQRIRCRPGVPGFVYLVLSRSADFLAVRGRLGTVKALAEREFRRSFFEPRVGSRLP</sequence>
<proteinExistence type="predicted"/>
<reference evidence="1 2" key="1">
    <citation type="submission" date="2016-10" db="EMBL/GenBank/DDBJ databases">
        <authorList>
            <person name="de Groot N.N."/>
        </authorList>
    </citation>
    <scope>NUCLEOTIDE SEQUENCE [LARGE SCALE GENOMIC DNA]</scope>
    <source>
        <strain evidence="1 2">CGMCC 4.5598</strain>
    </source>
</reference>
<dbReference type="AlphaFoldDB" id="A0A1I0IW20"/>
<evidence type="ECO:0008006" key="3">
    <source>
        <dbReference type="Google" id="ProtNLM"/>
    </source>
</evidence>
<keyword evidence="2" id="KW-1185">Reference proteome</keyword>